<dbReference type="EMBL" id="VSRR010056825">
    <property type="protein sequence ID" value="MPC81386.1"/>
    <property type="molecule type" value="Genomic_DNA"/>
</dbReference>
<evidence type="ECO:0000313" key="3">
    <source>
        <dbReference type="Proteomes" id="UP000324222"/>
    </source>
</evidence>
<dbReference type="AlphaFoldDB" id="A0A5B7IH74"/>
<accession>A0A5B7IH74</accession>
<name>A0A5B7IH74_PORTR</name>
<dbReference type="Proteomes" id="UP000324222">
    <property type="component" value="Unassembled WGS sequence"/>
</dbReference>
<sequence>METLSYGINRTVNSRYVKIALLHRPRINRWRAIFPRHDPEMRWHSGILRRDSKDSPSTPNIDESGQPML</sequence>
<gene>
    <name evidence="2" type="ORF">E2C01_076000</name>
</gene>
<keyword evidence="3" id="KW-1185">Reference proteome</keyword>
<evidence type="ECO:0000313" key="2">
    <source>
        <dbReference type="EMBL" id="MPC81386.1"/>
    </source>
</evidence>
<organism evidence="2 3">
    <name type="scientific">Portunus trituberculatus</name>
    <name type="common">Swimming crab</name>
    <name type="synonym">Neptunus trituberculatus</name>
    <dbReference type="NCBI Taxonomy" id="210409"/>
    <lineage>
        <taxon>Eukaryota</taxon>
        <taxon>Metazoa</taxon>
        <taxon>Ecdysozoa</taxon>
        <taxon>Arthropoda</taxon>
        <taxon>Crustacea</taxon>
        <taxon>Multicrustacea</taxon>
        <taxon>Malacostraca</taxon>
        <taxon>Eumalacostraca</taxon>
        <taxon>Eucarida</taxon>
        <taxon>Decapoda</taxon>
        <taxon>Pleocyemata</taxon>
        <taxon>Brachyura</taxon>
        <taxon>Eubrachyura</taxon>
        <taxon>Portunoidea</taxon>
        <taxon>Portunidae</taxon>
        <taxon>Portuninae</taxon>
        <taxon>Portunus</taxon>
    </lineage>
</organism>
<reference evidence="2 3" key="1">
    <citation type="submission" date="2019-05" db="EMBL/GenBank/DDBJ databases">
        <title>Another draft genome of Portunus trituberculatus and its Hox gene families provides insights of decapod evolution.</title>
        <authorList>
            <person name="Jeong J.-H."/>
            <person name="Song I."/>
            <person name="Kim S."/>
            <person name="Choi T."/>
            <person name="Kim D."/>
            <person name="Ryu S."/>
            <person name="Kim W."/>
        </authorList>
    </citation>
    <scope>NUCLEOTIDE SEQUENCE [LARGE SCALE GENOMIC DNA]</scope>
    <source>
        <tissue evidence="2">Muscle</tissue>
    </source>
</reference>
<comment type="caution">
    <text evidence="2">The sequence shown here is derived from an EMBL/GenBank/DDBJ whole genome shotgun (WGS) entry which is preliminary data.</text>
</comment>
<proteinExistence type="predicted"/>
<feature type="region of interest" description="Disordered" evidence="1">
    <location>
        <begin position="46"/>
        <end position="69"/>
    </location>
</feature>
<evidence type="ECO:0000256" key="1">
    <source>
        <dbReference type="SAM" id="MobiDB-lite"/>
    </source>
</evidence>
<protein>
    <submittedName>
        <fullName evidence="2">Uncharacterized protein</fullName>
    </submittedName>
</protein>